<name>A0A4Y8ZV79_9SPHN</name>
<dbReference type="OrthoDB" id="1188699at2"/>
<reference evidence="2 3" key="1">
    <citation type="submission" date="2019-03" db="EMBL/GenBank/DDBJ databases">
        <title>Genome sequence of Sphingomonas sp. 17J27-24.</title>
        <authorList>
            <person name="Kim M."/>
            <person name="Maeng S."/>
            <person name="Sathiyaraj S."/>
        </authorList>
    </citation>
    <scope>NUCLEOTIDE SEQUENCE [LARGE SCALE GENOMIC DNA]</scope>
    <source>
        <strain evidence="2 3">17J27-24</strain>
    </source>
</reference>
<gene>
    <name evidence="2" type="ORF">E2493_01370</name>
</gene>
<protein>
    <submittedName>
        <fullName evidence="2">Uncharacterized protein</fullName>
    </submittedName>
</protein>
<dbReference type="RefSeq" id="WP_135082966.1">
    <property type="nucleotide sequence ID" value="NZ_SPDV01000002.1"/>
</dbReference>
<keyword evidence="3" id="KW-1185">Reference proteome</keyword>
<evidence type="ECO:0000313" key="3">
    <source>
        <dbReference type="Proteomes" id="UP000298213"/>
    </source>
</evidence>
<keyword evidence="1" id="KW-0472">Membrane</keyword>
<comment type="caution">
    <text evidence="2">The sequence shown here is derived from an EMBL/GenBank/DDBJ whole genome shotgun (WGS) entry which is preliminary data.</text>
</comment>
<sequence length="69" mass="7926">MAGYPMTMRGEFQMAIWELGAGRYRNWGATLFCAPLVAFGFFWSPRRMVAAYRAGRATESLYSELEETF</sequence>
<accession>A0A4Y8ZV79</accession>
<evidence type="ECO:0000256" key="1">
    <source>
        <dbReference type="SAM" id="Phobius"/>
    </source>
</evidence>
<dbReference type="EMBL" id="SPDV01000002">
    <property type="protein sequence ID" value="TFI59928.1"/>
    <property type="molecule type" value="Genomic_DNA"/>
</dbReference>
<organism evidence="2 3">
    <name type="scientific">Sphingomonas parva</name>
    <dbReference type="NCBI Taxonomy" id="2555898"/>
    <lineage>
        <taxon>Bacteria</taxon>
        <taxon>Pseudomonadati</taxon>
        <taxon>Pseudomonadota</taxon>
        <taxon>Alphaproteobacteria</taxon>
        <taxon>Sphingomonadales</taxon>
        <taxon>Sphingomonadaceae</taxon>
        <taxon>Sphingomonas</taxon>
    </lineage>
</organism>
<proteinExistence type="predicted"/>
<feature type="transmembrane region" description="Helical" evidence="1">
    <location>
        <begin position="24"/>
        <end position="43"/>
    </location>
</feature>
<dbReference type="AlphaFoldDB" id="A0A4Y8ZV79"/>
<evidence type="ECO:0000313" key="2">
    <source>
        <dbReference type="EMBL" id="TFI59928.1"/>
    </source>
</evidence>
<keyword evidence="1" id="KW-1133">Transmembrane helix</keyword>
<keyword evidence="1" id="KW-0812">Transmembrane</keyword>
<dbReference type="Proteomes" id="UP000298213">
    <property type="component" value="Unassembled WGS sequence"/>
</dbReference>